<dbReference type="InterPro" id="IPR011009">
    <property type="entry name" value="Kinase-like_dom_sf"/>
</dbReference>
<reference evidence="1 2" key="1">
    <citation type="submission" date="2019-03" db="EMBL/GenBank/DDBJ databases">
        <title>Genomic Encyclopedia of Type Strains, Phase III (KMG-III): the genomes of soil and plant-associated and newly described type strains.</title>
        <authorList>
            <person name="Whitman W."/>
        </authorList>
    </citation>
    <scope>NUCLEOTIDE SEQUENCE [LARGE SCALE GENOMIC DNA]</scope>
    <source>
        <strain evidence="1 2">CGMCC 1.7660</strain>
    </source>
</reference>
<accession>A0A4R6WR61</accession>
<comment type="caution">
    <text evidence="1">The sequence shown here is derived from an EMBL/GenBank/DDBJ whole genome shotgun (WGS) entry which is preliminary data.</text>
</comment>
<protein>
    <submittedName>
        <fullName evidence="1">Uncharacterized protein (DUF2252 family)</fullName>
    </submittedName>
</protein>
<dbReference type="Proteomes" id="UP000295783">
    <property type="component" value="Unassembled WGS sequence"/>
</dbReference>
<dbReference type="OrthoDB" id="1491115at2"/>
<sequence>MTRAEIDRALLALRQRKMAQSAFAHFRGTGEDFHRRTLPELLRLKAPAVWLNGDLHLENFGTYRGDNRLTYFDIGDFDDACLGPAVIDLARFLGGIMVAAPEMGLSFAEARGEARQALMRYRAALVDGKARWIERRVASGAIGDLLRELEGRSQIDLLAKRTVLKNGKRRLRFDTGKALKLEKAEAARVVAALDRFARDRAAPGFFRVLDVAQRVAGLGALGRARYVVLVAGNSKNGGGRHGPALIDLKLQPGSILAPLLVTRRQRQPDFANEARRVVEIEYRLQAAAPAFLTELAIGRRPFTFRELQPDQDKLEARHLAGDPARRREALGTMAELIAWAQLRTGGWRGSATIDQLMAWGGNRDWPAPLLALATRAAKSAIQAWAGAQPATN</sequence>
<dbReference type="PANTHER" id="PTHR39441:SF1">
    <property type="entry name" value="DUF2252 DOMAIN-CONTAINING PROTEIN"/>
    <property type="match status" value="1"/>
</dbReference>
<keyword evidence="2" id="KW-1185">Reference proteome</keyword>
<proteinExistence type="predicted"/>
<dbReference type="AlphaFoldDB" id="A0A4R6WR61"/>
<evidence type="ECO:0000313" key="2">
    <source>
        <dbReference type="Proteomes" id="UP000295783"/>
    </source>
</evidence>
<dbReference type="Pfam" id="PF10009">
    <property type="entry name" value="DUF2252"/>
    <property type="match status" value="1"/>
</dbReference>
<dbReference type="InterPro" id="IPR018721">
    <property type="entry name" value="DUF2252"/>
</dbReference>
<dbReference type="RefSeq" id="WP_133613328.1">
    <property type="nucleotide sequence ID" value="NZ_SNYW01000008.1"/>
</dbReference>
<organism evidence="1 2">
    <name type="scientific">Dongia mobilis</name>
    <dbReference type="NCBI Taxonomy" id="578943"/>
    <lineage>
        <taxon>Bacteria</taxon>
        <taxon>Pseudomonadati</taxon>
        <taxon>Pseudomonadota</taxon>
        <taxon>Alphaproteobacteria</taxon>
        <taxon>Rhodospirillales</taxon>
        <taxon>Dongiaceae</taxon>
        <taxon>Dongia</taxon>
    </lineage>
</organism>
<dbReference type="PANTHER" id="PTHR39441">
    <property type="entry name" value="DUF2252 DOMAIN-CONTAINING PROTEIN"/>
    <property type="match status" value="1"/>
</dbReference>
<gene>
    <name evidence="1" type="ORF">A8950_1827</name>
</gene>
<evidence type="ECO:0000313" key="1">
    <source>
        <dbReference type="EMBL" id="TDQ82007.1"/>
    </source>
</evidence>
<dbReference type="SUPFAM" id="SSF56112">
    <property type="entry name" value="Protein kinase-like (PK-like)"/>
    <property type="match status" value="1"/>
</dbReference>
<dbReference type="EMBL" id="SNYW01000008">
    <property type="protein sequence ID" value="TDQ82007.1"/>
    <property type="molecule type" value="Genomic_DNA"/>
</dbReference>
<name>A0A4R6WR61_9PROT</name>